<comment type="caution">
    <text evidence="1">The sequence shown here is derived from an EMBL/GenBank/DDBJ whole genome shotgun (WGS) entry which is preliminary data.</text>
</comment>
<dbReference type="EMBL" id="CAJPDQ010000019">
    <property type="protein sequence ID" value="CAF9923334.1"/>
    <property type="molecule type" value="Genomic_DNA"/>
</dbReference>
<proteinExistence type="predicted"/>
<dbReference type="OrthoDB" id="4762097at2759"/>
<dbReference type="Proteomes" id="UP000664169">
    <property type="component" value="Unassembled WGS sequence"/>
</dbReference>
<dbReference type="AlphaFoldDB" id="A0A8H3IRI1"/>
<evidence type="ECO:0000313" key="2">
    <source>
        <dbReference type="Proteomes" id="UP000664169"/>
    </source>
</evidence>
<reference evidence="1" key="1">
    <citation type="submission" date="2021-03" db="EMBL/GenBank/DDBJ databases">
        <authorList>
            <person name="Tagirdzhanova G."/>
        </authorList>
    </citation>
    <scope>NUCLEOTIDE SEQUENCE</scope>
</reference>
<keyword evidence="2" id="KW-1185">Reference proteome</keyword>
<evidence type="ECO:0000313" key="1">
    <source>
        <dbReference type="EMBL" id="CAF9923334.1"/>
    </source>
</evidence>
<protein>
    <submittedName>
        <fullName evidence="1">Uncharacterized protein</fullName>
    </submittedName>
</protein>
<organism evidence="1 2">
    <name type="scientific">Gomphillus americanus</name>
    <dbReference type="NCBI Taxonomy" id="1940652"/>
    <lineage>
        <taxon>Eukaryota</taxon>
        <taxon>Fungi</taxon>
        <taxon>Dikarya</taxon>
        <taxon>Ascomycota</taxon>
        <taxon>Pezizomycotina</taxon>
        <taxon>Lecanoromycetes</taxon>
        <taxon>OSLEUM clade</taxon>
        <taxon>Ostropomycetidae</taxon>
        <taxon>Ostropales</taxon>
        <taxon>Graphidaceae</taxon>
        <taxon>Gomphilloideae</taxon>
        <taxon>Gomphillus</taxon>
    </lineage>
</organism>
<sequence>MGQERLIAVFEIVKTKSLGFLNDHEMFMVPLAKSKVAPVAIANHTALIQARKESRSPQDFDKYMRIVNWFKKHNAFVVWPKDVKVQR</sequence>
<accession>A0A8H3IRI1</accession>
<gene>
    <name evidence="1" type="ORF">GOMPHAMPRED_002811</name>
</gene>
<name>A0A8H3IRI1_9LECA</name>